<feature type="transmembrane region" description="Helical" evidence="2">
    <location>
        <begin position="139"/>
        <end position="157"/>
    </location>
</feature>
<proteinExistence type="predicted"/>
<keyword evidence="2" id="KW-0472">Membrane</keyword>
<organism evidence="3">
    <name type="scientific">Phaeomonas parva</name>
    <dbReference type="NCBI Taxonomy" id="124430"/>
    <lineage>
        <taxon>Eukaryota</taxon>
        <taxon>Sar</taxon>
        <taxon>Stramenopiles</taxon>
        <taxon>Ochrophyta</taxon>
        <taxon>Pinguiophyceae</taxon>
        <taxon>Pinguiochrysidales</taxon>
        <taxon>Pinguiochrysidaceae</taxon>
        <taxon>Phaeomonas</taxon>
    </lineage>
</organism>
<dbReference type="EMBL" id="HBGJ01034171">
    <property type="protein sequence ID" value="CAD9263287.1"/>
    <property type="molecule type" value="Transcribed_RNA"/>
</dbReference>
<sequence>MGGGADDADCGDAENKLGCILSYNSHVELCVVNYTMLAVSLVAAGGLLEAERRLDPSRFGRKFVWQAAAFMAVAAFQITLCFVVNCSGVSIIWNAVVAFNSITVPGDTPRHFLFMYLLAFAMALSLDVYYAFTLELLTTIAHLCSLLLGGLGGFMYLRAFPNYGRQLRRPLLGAWNGDGGGGADDDEDDGSTNSSTGSV</sequence>
<gene>
    <name evidence="3" type="ORF">PPAR1163_LOCUS21670</name>
</gene>
<protein>
    <submittedName>
        <fullName evidence="3">Uncharacterized protein</fullName>
    </submittedName>
</protein>
<feature type="transmembrane region" description="Helical" evidence="2">
    <location>
        <begin position="69"/>
        <end position="93"/>
    </location>
</feature>
<dbReference type="AlphaFoldDB" id="A0A7S1UBX4"/>
<feature type="region of interest" description="Disordered" evidence="1">
    <location>
        <begin position="178"/>
        <end position="199"/>
    </location>
</feature>
<evidence type="ECO:0000256" key="1">
    <source>
        <dbReference type="SAM" id="MobiDB-lite"/>
    </source>
</evidence>
<feature type="transmembrane region" description="Helical" evidence="2">
    <location>
        <begin position="113"/>
        <end position="132"/>
    </location>
</feature>
<reference evidence="3" key="1">
    <citation type="submission" date="2021-01" db="EMBL/GenBank/DDBJ databases">
        <authorList>
            <person name="Corre E."/>
            <person name="Pelletier E."/>
            <person name="Niang G."/>
            <person name="Scheremetjew M."/>
            <person name="Finn R."/>
            <person name="Kale V."/>
            <person name="Holt S."/>
            <person name="Cochrane G."/>
            <person name="Meng A."/>
            <person name="Brown T."/>
            <person name="Cohen L."/>
        </authorList>
    </citation>
    <scope>NUCLEOTIDE SEQUENCE</scope>
    <source>
        <strain evidence="3">CCMP2877</strain>
    </source>
</reference>
<keyword evidence="2" id="KW-1133">Transmembrane helix</keyword>
<name>A0A7S1UBX4_9STRA</name>
<feature type="transmembrane region" description="Helical" evidence="2">
    <location>
        <begin position="31"/>
        <end position="48"/>
    </location>
</feature>
<keyword evidence="2" id="KW-0812">Transmembrane</keyword>
<evidence type="ECO:0000256" key="2">
    <source>
        <dbReference type="SAM" id="Phobius"/>
    </source>
</evidence>
<accession>A0A7S1UBX4</accession>
<evidence type="ECO:0000313" key="3">
    <source>
        <dbReference type="EMBL" id="CAD9263287.1"/>
    </source>
</evidence>